<protein>
    <recommendedName>
        <fullName evidence="3">F-box domain-containing protein</fullName>
    </recommendedName>
</protein>
<evidence type="ECO:0000313" key="1">
    <source>
        <dbReference type="EMBL" id="TFK26863.1"/>
    </source>
</evidence>
<dbReference type="AlphaFoldDB" id="A0A5C3L2V4"/>
<reference evidence="1 2" key="1">
    <citation type="journal article" date="2019" name="Nat. Ecol. Evol.">
        <title>Megaphylogeny resolves global patterns of mushroom evolution.</title>
        <authorList>
            <person name="Varga T."/>
            <person name="Krizsan K."/>
            <person name="Foldi C."/>
            <person name="Dima B."/>
            <person name="Sanchez-Garcia M."/>
            <person name="Sanchez-Ramirez S."/>
            <person name="Szollosi G.J."/>
            <person name="Szarkandi J.G."/>
            <person name="Papp V."/>
            <person name="Albert L."/>
            <person name="Andreopoulos W."/>
            <person name="Angelini C."/>
            <person name="Antonin V."/>
            <person name="Barry K.W."/>
            <person name="Bougher N.L."/>
            <person name="Buchanan P."/>
            <person name="Buyck B."/>
            <person name="Bense V."/>
            <person name="Catcheside P."/>
            <person name="Chovatia M."/>
            <person name="Cooper J."/>
            <person name="Damon W."/>
            <person name="Desjardin D."/>
            <person name="Finy P."/>
            <person name="Geml J."/>
            <person name="Haridas S."/>
            <person name="Hughes K."/>
            <person name="Justo A."/>
            <person name="Karasinski D."/>
            <person name="Kautmanova I."/>
            <person name="Kiss B."/>
            <person name="Kocsube S."/>
            <person name="Kotiranta H."/>
            <person name="LaButti K.M."/>
            <person name="Lechner B.E."/>
            <person name="Liimatainen K."/>
            <person name="Lipzen A."/>
            <person name="Lukacs Z."/>
            <person name="Mihaltcheva S."/>
            <person name="Morgado L.N."/>
            <person name="Niskanen T."/>
            <person name="Noordeloos M.E."/>
            <person name="Ohm R.A."/>
            <person name="Ortiz-Santana B."/>
            <person name="Ovrebo C."/>
            <person name="Racz N."/>
            <person name="Riley R."/>
            <person name="Savchenko A."/>
            <person name="Shiryaev A."/>
            <person name="Soop K."/>
            <person name="Spirin V."/>
            <person name="Szebenyi C."/>
            <person name="Tomsovsky M."/>
            <person name="Tulloss R.E."/>
            <person name="Uehling J."/>
            <person name="Grigoriev I.V."/>
            <person name="Vagvolgyi C."/>
            <person name="Papp T."/>
            <person name="Martin F.M."/>
            <person name="Miettinen O."/>
            <person name="Hibbett D.S."/>
            <person name="Nagy L.G."/>
        </authorList>
    </citation>
    <scope>NUCLEOTIDE SEQUENCE [LARGE SCALE GENOMIC DNA]</scope>
    <source>
        <strain evidence="1 2">CBS 121175</strain>
    </source>
</reference>
<evidence type="ECO:0008006" key="3">
    <source>
        <dbReference type="Google" id="ProtNLM"/>
    </source>
</evidence>
<proteinExistence type="predicted"/>
<name>A0A5C3L2V4_COPMA</name>
<keyword evidence="2" id="KW-1185">Reference proteome</keyword>
<dbReference type="EMBL" id="ML210170">
    <property type="protein sequence ID" value="TFK26863.1"/>
    <property type="molecule type" value="Genomic_DNA"/>
</dbReference>
<evidence type="ECO:0000313" key="2">
    <source>
        <dbReference type="Proteomes" id="UP000307440"/>
    </source>
</evidence>
<dbReference type="OrthoDB" id="3051796at2759"/>
<dbReference type="Proteomes" id="UP000307440">
    <property type="component" value="Unassembled WGS sequence"/>
</dbReference>
<sequence>MQPTSIQVCHLTDVDGTNEGDQPASRRIPPELISEIVKQAFRPGLVLNRKERLDFMQYRRVSRLWRETPLSDQSFWRGLVMPFQDPTRLPRVEALEAWFDRGGKDAPLVIVADESSIATLDRPALTIIQYVIAFGGPNRIWKEVRLPLVERRFTDDTNCGLADYIDAYLFQSITAAIDSEFRGLATYSKWHMLETLKLTGDLMPFTFCSADSDSDQAFSKLLPGLRNLTLFWAWHNSQTVFIFHTGVTSLTVHLSYPYYGSGVQLFGQFPNVKELTINPFPLVCSNAILAEGWDDDEDDDESLVPFITAPNLRHMSFKHFPLAPPAGDVCEDQVAFIAHKFLSPSPDKRPLESLSLEGKGLSVSTSGRLLAKAETIKKLFVLDDWWDWYVSKFPTVELPVSVEAIYHPMFDASVCTEILIPFFSRKCKVVKEEIEHGTGDVGVSEGHCQGTLLWLVFDKGPDFSTAYCDEQQLLMDLGEIYADSEAKTLGSFALDAYP</sequence>
<accession>A0A5C3L2V4</accession>
<organism evidence="1 2">
    <name type="scientific">Coprinopsis marcescibilis</name>
    <name type="common">Agaric fungus</name>
    <name type="synonym">Psathyrella marcescibilis</name>
    <dbReference type="NCBI Taxonomy" id="230819"/>
    <lineage>
        <taxon>Eukaryota</taxon>
        <taxon>Fungi</taxon>
        <taxon>Dikarya</taxon>
        <taxon>Basidiomycota</taxon>
        <taxon>Agaricomycotina</taxon>
        <taxon>Agaricomycetes</taxon>
        <taxon>Agaricomycetidae</taxon>
        <taxon>Agaricales</taxon>
        <taxon>Agaricineae</taxon>
        <taxon>Psathyrellaceae</taxon>
        <taxon>Coprinopsis</taxon>
    </lineage>
</organism>
<gene>
    <name evidence="1" type="ORF">FA15DRAFT_702446</name>
</gene>